<reference evidence="2 3" key="1">
    <citation type="journal article" date="2015" name="Genome Biol.">
        <title>Comparative genomics of Steinernema reveals deeply conserved gene regulatory networks.</title>
        <authorList>
            <person name="Dillman A.R."/>
            <person name="Macchietto M."/>
            <person name="Porter C.F."/>
            <person name="Rogers A."/>
            <person name="Williams B."/>
            <person name="Antoshechkin I."/>
            <person name="Lee M.M."/>
            <person name="Goodwin Z."/>
            <person name="Lu X."/>
            <person name="Lewis E.E."/>
            <person name="Goodrich-Blair H."/>
            <person name="Stock S.P."/>
            <person name="Adams B.J."/>
            <person name="Sternberg P.W."/>
            <person name="Mortazavi A."/>
        </authorList>
    </citation>
    <scope>NUCLEOTIDE SEQUENCE [LARGE SCALE GENOMIC DNA]</scope>
    <source>
        <strain evidence="2 3">ALL</strain>
    </source>
</reference>
<reference evidence="2 3" key="2">
    <citation type="journal article" date="2019" name="G3 (Bethesda)">
        <title>Hybrid Assembly of the Genome of the Entomopathogenic Nematode Steinernema carpocapsae Identifies the X-Chromosome.</title>
        <authorList>
            <person name="Serra L."/>
            <person name="Macchietto M."/>
            <person name="Macias-Munoz A."/>
            <person name="McGill C.J."/>
            <person name="Rodriguez I.M."/>
            <person name="Rodriguez B."/>
            <person name="Murad R."/>
            <person name="Mortazavi A."/>
        </authorList>
    </citation>
    <scope>NUCLEOTIDE SEQUENCE [LARGE SCALE GENOMIC DNA]</scope>
    <source>
        <strain evidence="2 3">ALL</strain>
    </source>
</reference>
<proteinExistence type="predicted"/>
<evidence type="ECO:0000313" key="3">
    <source>
        <dbReference type="Proteomes" id="UP000298663"/>
    </source>
</evidence>
<keyword evidence="3" id="KW-1185">Reference proteome</keyword>
<accession>A0A4U5PJ86</accession>
<dbReference type="AlphaFoldDB" id="A0A4U5PJ86"/>
<feature type="compositionally biased region" description="Gly residues" evidence="1">
    <location>
        <begin position="74"/>
        <end position="85"/>
    </location>
</feature>
<sequence length="85" mass="9274">MRDAGVDSEQLHEEVDHHCDEFLERLSEGPHQIEVVEHGDEGVESRDSSHGHARESKRPGVDADAEEGQEEKGGSGQGGHCGLLY</sequence>
<feature type="region of interest" description="Disordered" evidence="1">
    <location>
        <begin position="23"/>
        <end position="85"/>
    </location>
</feature>
<dbReference type="EMBL" id="AZBU02000002">
    <property type="protein sequence ID" value="TKR96688.1"/>
    <property type="molecule type" value="Genomic_DNA"/>
</dbReference>
<name>A0A4U5PJ86_STECR</name>
<feature type="compositionally biased region" description="Basic and acidic residues" evidence="1">
    <location>
        <begin position="34"/>
        <end position="61"/>
    </location>
</feature>
<evidence type="ECO:0000256" key="1">
    <source>
        <dbReference type="SAM" id="MobiDB-lite"/>
    </source>
</evidence>
<evidence type="ECO:0000313" key="2">
    <source>
        <dbReference type="EMBL" id="TKR96688.1"/>
    </source>
</evidence>
<protein>
    <submittedName>
        <fullName evidence="2">Uncharacterized protein</fullName>
    </submittedName>
</protein>
<organism evidence="2 3">
    <name type="scientific">Steinernema carpocapsae</name>
    <name type="common">Entomopathogenic nematode</name>
    <dbReference type="NCBI Taxonomy" id="34508"/>
    <lineage>
        <taxon>Eukaryota</taxon>
        <taxon>Metazoa</taxon>
        <taxon>Ecdysozoa</taxon>
        <taxon>Nematoda</taxon>
        <taxon>Chromadorea</taxon>
        <taxon>Rhabditida</taxon>
        <taxon>Tylenchina</taxon>
        <taxon>Panagrolaimomorpha</taxon>
        <taxon>Strongyloidoidea</taxon>
        <taxon>Steinernematidae</taxon>
        <taxon>Steinernema</taxon>
    </lineage>
</organism>
<gene>
    <name evidence="2" type="ORF">L596_010671</name>
</gene>
<dbReference type="Proteomes" id="UP000298663">
    <property type="component" value="Unassembled WGS sequence"/>
</dbReference>
<comment type="caution">
    <text evidence="2">The sequence shown here is derived from an EMBL/GenBank/DDBJ whole genome shotgun (WGS) entry which is preliminary data.</text>
</comment>